<dbReference type="Pfam" id="PF20260">
    <property type="entry name" value="PUA_4"/>
    <property type="match status" value="1"/>
</dbReference>
<dbReference type="AlphaFoldDB" id="C4L422"/>
<dbReference type="Gene3D" id="3.40.1280.10">
    <property type="match status" value="1"/>
</dbReference>
<evidence type="ECO:0000256" key="8">
    <source>
        <dbReference type="ARBA" id="ARBA00022679"/>
    </source>
</evidence>
<dbReference type="EMBL" id="CP001615">
    <property type="protein sequence ID" value="ACQ69544.1"/>
    <property type="molecule type" value="Genomic_DNA"/>
</dbReference>
<dbReference type="eggNOG" id="COG1385">
    <property type="taxonomic scope" value="Bacteria"/>
</dbReference>
<dbReference type="InterPro" id="IPR006700">
    <property type="entry name" value="RsmE"/>
</dbReference>
<evidence type="ECO:0000256" key="3">
    <source>
        <dbReference type="ARBA" id="ARBA00012328"/>
    </source>
</evidence>
<keyword evidence="7 12" id="KW-0489">Methyltransferase</keyword>
<dbReference type="EC" id="2.1.1.193" evidence="3 12"/>
<dbReference type="PANTHER" id="PTHR30027">
    <property type="entry name" value="RIBOSOMAL RNA SMALL SUBUNIT METHYLTRANSFERASE E"/>
    <property type="match status" value="1"/>
</dbReference>
<protein>
    <recommendedName>
        <fullName evidence="4 12">Ribosomal RNA small subunit methyltransferase E</fullName>
        <ecNumber evidence="3 12">2.1.1.193</ecNumber>
    </recommendedName>
</protein>
<keyword evidence="6 12" id="KW-0698">rRNA processing</keyword>
<feature type="domain" description="Ribosomal RNA small subunit methyltransferase E methyltransferase" evidence="13">
    <location>
        <begin position="73"/>
        <end position="242"/>
    </location>
</feature>
<feature type="domain" description="Ribosomal RNA small subunit methyltransferase E PUA-like" evidence="14">
    <location>
        <begin position="19"/>
        <end position="64"/>
    </location>
</feature>
<evidence type="ECO:0000256" key="9">
    <source>
        <dbReference type="ARBA" id="ARBA00022691"/>
    </source>
</evidence>
<dbReference type="PANTHER" id="PTHR30027:SF3">
    <property type="entry name" value="16S RRNA (URACIL(1498)-N(3))-METHYLTRANSFERASE"/>
    <property type="match status" value="1"/>
</dbReference>
<evidence type="ECO:0000256" key="11">
    <source>
        <dbReference type="ARBA" id="ARBA00047944"/>
    </source>
</evidence>
<dbReference type="Pfam" id="PF04452">
    <property type="entry name" value="Methyltrans_RNA"/>
    <property type="match status" value="1"/>
</dbReference>
<evidence type="ECO:0000313" key="15">
    <source>
        <dbReference type="EMBL" id="ACQ69544.1"/>
    </source>
</evidence>
<dbReference type="KEGG" id="eat:EAT1b_0613"/>
<dbReference type="GO" id="GO:0070042">
    <property type="term" value="F:rRNA (uridine-N3-)-methyltransferase activity"/>
    <property type="evidence" value="ECO:0007669"/>
    <property type="project" value="TreeGrafter"/>
</dbReference>
<evidence type="ECO:0000256" key="7">
    <source>
        <dbReference type="ARBA" id="ARBA00022603"/>
    </source>
</evidence>
<dbReference type="GO" id="GO:0005737">
    <property type="term" value="C:cytoplasm"/>
    <property type="evidence" value="ECO:0007669"/>
    <property type="project" value="UniProtKB-SubCell"/>
</dbReference>
<proteinExistence type="inferred from homology"/>
<dbReference type="CDD" id="cd18084">
    <property type="entry name" value="RsmE-like"/>
    <property type="match status" value="1"/>
</dbReference>
<keyword evidence="9 12" id="KW-0949">S-adenosyl-L-methionine</keyword>
<evidence type="ECO:0000256" key="4">
    <source>
        <dbReference type="ARBA" id="ARBA00013673"/>
    </source>
</evidence>
<dbReference type="SUPFAM" id="SSF88697">
    <property type="entry name" value="PUA domain-like"/>
    <property type="match status" value="1"/>
</dbReference>
<accession>C4L422</accession>
<dbReference type="SUPFAM" id="SSF75217">
    <property type="entry name" value="alpha/beta knot"/>
    <property type="match status" value="1"/>
</dbReference>
<comment type="similarity">
    <text evidence="2 12">Belongs to the RNA methyltransferase RsmE family.</text>
</comment>
<dbReference type="OrthoDB" id="9815641at2"/>
<comment type="catalytic activity">
    <reaction evidence="11 12">
        <text>uridine(1498) in 16S rRNA + S-adenosyl-L-methionine = N(3)-methyluridine(1498) in 16S rRNA + S-adenosyl-L-homocysteine + H(+)</text>
        <dbReference type="Rhea" id="RHEA:42920"/>
        <dbReference type="Rhea" id="RHEA-COMP:10283"/>
        <dbReference type="Rhea" id="RHEA-COMP:10284"/>
        <dbReference type="ChEBI" id="CHEBI:15378"/>
        <dbReference type="ChEBI" id="CHEBI:57856"/>
        <dbReference type="ChEBI" id="CHEBI:59789"/>
        <dbReference type="ChEBI" id="CHEBI:65315"/>
        <dbReference type="ChEBI" id="CHEBI:74502"/>
        <dbReference type="EC" id="2.1.1.193"/>
    </reaction>
</comment>
<dbReference type="InterPro" id="IPR029026">
    <property type="entry name" value="tRNA_m1G_MTases_N"/>
</dbReference>
<evidence type="ECO:0000259" key="14">
    <source>
        <dbReference type="Pfam" id="PF20260"/>
    </source>
</evidence>
<name>C4L422_EXISA</name>
<evidence type="ECO:0000313" key="16">
    <source>
        <dbReference type="Proteomes" id="UP000000716"/>
    </source>
</evidence>
<dbReference type="HOGENOM" id="CLU_067442_3_0_9"/>
<evidence type="ECO:0000259" key="13">
    <source>
        <dbReference type="Pfam" id="PF04452"/>
    </source>
</evidence>
<keyword evidence="5 12" id="KW-0963">Cytoplasm</keyword>
<dbReference type="GO" id="GO:0070475">
    <property type="term" value="P:rRNA base methylation"/>
    <property type="evidence" value="ECO:0007669"/>
    <property type="project" value="TreeGrafter"/>
</dbReference>
<keyword evidence="8 12" id="KW-0808">Transferase</keyword>
<sequence length="254" mass="27926">MQRYFLTKEAFKGETVTLPSDVVHHIGTVLRQGPGYEMVLLDGTGVEYACVVTSLEKKSGEAKVMSSRQATTELPIEVTLAYALPKGDKVELVAQKATELGVHHLLLFESTRSVAKWDGKKAPKKVERIQKIMQEAAEQSYRAVVPTCTYISPKELQQKIDGYDAVVIAYEESAKEGEQSAFAQLLTQLKPKQRVLVITGPEGGFDVNEINQWTQAGATACAFGPRILRSETAPLYALSAISFALELNRSYENG</sequence>
<evidence type="ECO:0000256" key="6">
    <source>
        <dbReference type="ARBA" id="ARBA00022552"/>
    </source>
</evidence>
<evidence type="ECO:0000256" key="12">
    <source>
        <dbReference type="PIRNR" id="PIRNR015601"/>
    </source>
</evidence>
<evidence type="ECO:0000256" key="5">
    <source>
        <dbReference type="ARBA" id="ARBA00022490"/>
    </source>
</evidence>
<dbReference type="RefSeq" id="WP_012726663.1">
    <property type="nucleotide sequence ID" value="NC_012673.1"/>
</dbReference>
<evidence type="ECO:0000256" key="2">
    <source>
        <dbReference type="ARBA" id="ARBA00005528"/>
    </source>
</evidence>
<keyword evidence="16" id="KW-1185">Reference proteome</keyword>
<dbReference type="STRING" id="360911.EAT1b_0613"/>
<dbReference type="NCBIfam" id="NF008691">
    <property type="entry name" value="PRK11713.1-4"/>
    <property type="match status" value="1"/>
</dbReference>
<organism evidence="15 16">
    <name type="scientific">Exiguobacterium sp. (strain ATCC BAA-1283 / AT1b)</name>
    <dbReference type="NCBI Taxonomy" id="360911"/>
    <lineage>
        <taxon>Bacteria</taxon>
        <taxon>Bacillati</taxon>
        <taxon>Bacillota</taxon>
        <taxon>Bacilli</taxon>
        <taxon>Bacillales</taxon>
        <taxon>Bacillales Family XII. Incertae Sedis</taxon>
        <taxon>Exiguobacterium</taxon>
    </lineage>
</organism>
<dbReference type="InterPro" id="IPR046886">
    <property type="entry name" value="RsmE_MTase_dom"/>
</dbReference>
<evidence type="ECO:0000256" key="10">
    <source>
        <dbReference type="ARBA" id="ARBA00025699"/>
    </source>
</evidence>
<dbReference type="NCBIfam" id="TIGR00046">
    <property type="entry name" value="RsmE family RNA methyltransferase"/>
    <property type="match status" value="1"/>
</dbReference>
<dbReference type="InterPro" id="IPR015947">
    <property type="entry name" value="PUA-like_sf"/>
</dbReference>
<dbReference type="Proteomes" id="UP000000716">
    <property type="component" value="Chromosome"/>
</dbReference>
<reference evidence="15 16" key="1">
    <citation type="journal article" date="2011" name="J. Bacteriol.">
        <title>Complete genome sequence of the Thermophilic Bacterium Exiguobacterium sp. AT1b.</title>
        <authorList>
            <person name="Vishnivetskaya T.A."/>
            <person name="Lucas S."/>
            <person name="Copeland A."/>
            <person name="Lapidus A."/>
            <person name="Glavina Del Rio T."/>
            <person name="Dalin E."/>
            <person name="Tice H."/>
            <person name="Bruce D.C."/>
            <person name="Goodwin L.A."/>
            <person name="Pitluck S."/>
            <person name="Saunders E."/>
            <person name="Brettin T."/>
            <person name="Detter C."/>
            <person name="Han C."/>
            <person name="Larimer F."/>
            <person name="Land M.L."/>
            <person name="Hauser L.J."/>
            <person name="Kyrpides N.C."/>
            <person name="Ovchinnikova G."/>
            <person name="Kathariou S."/>
            <person name="Ramaley R.F."/>
            <person name="Rodrigues D.F."/>
            <person name="Hendrix C."/>
            <person name="Richardson P."/>
            <person name="Tiedje J.M."/>
        </authorList>
    </citation>
    <scope>NUCLEOTIDE SEQUENCE [LARGE SCALE GENOMIC DNA]</scope>
    <source>
        <strain evidence="16">ATCC BAA-1283 / AT1b</strain>
    </source>
</reference>
<dbReference type="InterPro" id="IPR029028">
    <property type="entry name" value="Alpha/beta_knot_MTases"/>
</dbReference>
<dbReference type="PIRSF" id="PIRSF015601">
    <property type="entry name" value="MTase_slr0722"/>
    <property type="match status" value="1"/>
</dbReference>
<gene>
    <name evidence="15" type="ordered locus">EAT1b_0613</name>
</gene>
<comment type="function">
    <text evidence="10 12">Specifically methylates the N3 position of the uracil ring of uridine 1498 (m3U1498) in 16S rRNA. Acts on the fully assembled 30S ribosomal subunit.</text>
</comment>
<dbReference type="InterPro" id="IPR046887">
    <property type="entry name" value="RsmE_PUA-like"/>
</dbReference>
<comment type="subcellular location">
    <subcellularLocation>
        <location evidence="1 12">Cytoplasm</location>
    </subcellularLocation>
</comment>
<evidence type="ECO:0000256" key="1">
    <source>
        <dbReference type="ARBA" id="ARBA00004496"/>
    </source>
</evidence>